<gene>
    <name evidence="1" type="ORF">D1Z90_10530</name>
</gene>
<evidence type="ECO:0000313" key="1">
    <source>
        <dbReference type="EMBL" id="RJG47563.1"/>
    </source>
</evidence>
<dbReference type="Pfam" id="PF10678">
    <property type="entry name" value="DUF2492"/>
    <property type="match status" value="1"/>
</dbReference>
<keyword evidence="2" id="KW-1185">Reference proteome</keyword>
<dbReference type="InterPro" id="IPR019620">
    <property type="entry name" value="Metal-bd_prot_put"/>
</dbReference>
<reference evidence="1 2" key="1">
    <citation type="submission" date="2018-09" db="EMBL/GenBank/DDBJ databases">
        <authorList>
            <person name="Wang F."/>
        </authorList>
    </citation>
    <scope>NUCLEOTIDE SEQUENCE [LARGE SCALE GENOMIC DNA]</scope>
    <source>
        <strain evidence="1 2">PLHSC7-2</strain>
    </source>
</reference>
<accession>A0A418YEH6</accession>
<proteinExistence type="predicted"/>
<dbReference type="OrthoDB" id="285410at2"/>
<dbReference type="NCBIfam" id="TIGR03853">
    <property type="entry name" value="matur_matur"/>
    <property type="match status" value="1"/>
</dbReference>
<dbReference type="RefSeq" id="WP_119910716.1">
    <property type="nucleotide sequence ID" value="NZ_QZCH01000012.1"/>
</dbReference>
<reference evidence="1 2" key="2">
    <citation type="submission" date="2019-01" db="EMBL/GenBank/DDBJ databases">
        <title>Motilimonas pumilus sp. nov., isolated from the gut of sea cucumber (Apostichopus japonicus).</title>
        <authorList>
            <person name="Wang F.-Q."/>
            <person name="Ren L.-H."/>
            <person name="Lin Y.-W."/>
            <person name="Sun G.-H."/>
            <person name="Du Z.-J."/>
            <person name="Zhao J.-X."/>
            <person name="Liu X.-J."/>
            <person name="Liu L.-J."/>
        </authorList>
    </citation>
    <scope>NUCLEOTIDE SEQUENCE [LARGE SCALE GENOMIC DNA]</scope>
    <source>
        <strain evidence="1 2">PLHSC7-2</strain>
    </source>
</reference>
<name>A0A418YEH6_9GAMM</name>
<organism evidence="1 2">
    <name type="scientific">Motilimonas pumila</name>
    <dbReference type="NCBI Taxonomy" id="2303987"/>
    <lineage>
        <taxon>Bacteria</taxon>
        <taxon>Pseudomonadati</taxon>
        <taxon>Pseudomonadota</taxon>
        <taxon>Gammaproteobacteria</taxon>
        <taxon>Alteromonadales</taxon>
        <taxon>Alteromonadales genera incertae sedis</taxon>
        <taxon>Motilimonas</taxon>
    </lineage>
</organism>
<evidence type="ECO:0000313" key="2">
    <source>
        <dbReference type="Proteomes" id="UP000283255"/>
    </source>
</evidence>
<sequence length="81" mass="8814">MSNKVHVHDVLNMMSQSAEQYSTDSLIAAMQRTFGEDAQYRSCSQQGMDAAQAVSFLKGKGKFEGDDSGFTRKAGDTCSHS</sequence>
<protein>
    <submittedName>
        <fullName evidence="1">DUF2492 family protein</fullName>
    </submittedName>
</protein>
<dbReference type="EMBL" id="QZCH01000012">
    <property type="protein sequence ID" value="RJG47563.1"/>
    <property type="molecule type" value="Genomic_DNA"/>
</dbReference>
<comment type="caution">
    <text evidence="1">The sequence shown here is derived from an EMBL/GenBank/DDBJ whole genome shotgun (WGS) entry which is preliminary data.</text>
</comment>
<dbReference type="AlphaFoldDB" id="A0A418YEH6"/>
<dbReference type="Proteomes" id="UP000283255">
    <property type="component" value="Unassembled WGS sequence"/>
</dbReference>